<dbReference type="EMBL" id="CP048788">
    <property type="protein sequence ID" value="QJF51923.1"/>
    <property type="molecule type" value="Genomic_DNA"/>
</dbReference>
<sequence length="263" mass="28714">MSRDLFTALPSWAVFLGTVAIIAMALELGYRFARWKDTGGNTSEAAGTGIATGAILGLVSFLLAFTFGIAASHFDQRKSVVLNEANAIGTAYLRFDFLDPEPRREAIALITEYTEVRLRAATDYIDEAKFNAVVRRSEDIQSRIWDIVVRHAKANPSPNSALLISSVNDIIDIHTERVTRGVRNRIPWAIWASLYLVSSLGVAAAAYRISASSGRRSELLPALTVAFAAVITLISDLDDPRHGFLKSDQAAIESALVSMKSRE</sequence>
<evidence type="ECO:0000313" key="2">
    <source>
        <dbReference type="EMBL" id="QJF51923.1"/>
    </source>
</evidence>
<feature type="transmembrane region" description="Helical" evidence="1">
    <location>
        <begin position="45"/>
        <end position="70"/>
    </location>
</feature>
<evidence type="ECO:0000313" key="3">
    <source>
        <dbReference type="Proteomes" id="UP000503308"/>
    </source>
</evidence>
<proteinExistence type="predicted"/>
<feature type="transmembrane region" description="Helical" evidence="1">
    <location>
        <begin position="12"/>
        <end position="33"/>
    </location>
</feature>
<dbReference type="KEGG" id="rpon:G3256_12475"/>
<evidence type="ECO:0000256" key="1">
    <source>
        <dbReference type="SAM" id="Phobius"/>
    </source>
</evidence>
<dbReference type="RefSeq" id="WP_169641141.1">
    <property type="nucleotide sequence ID" value="NZ_CP048788.1"/>
</dbReference>
<dbReference type="AlphaFoldDB" id="A0A858SW96"/>
<keyword evidence="1" id="KW-0472">Membrane</keyword>
<reference evidence="2 3" key="1">
    <citation type="submission" date="2020-02" db="EMBL/GenBank/DDBJ databases">
        <title>Genome sequence of Roseobacter ponti.</title>
        <authorList>
            <person name="Hollensteiner J."/>
            <person name="Schneider D."/>
            <person name="Poehlein A."/>
            <person name="Daniel R."/>
        </authorList>
    </citation>
    <scope>NUCLEOTIDE SEQUENCE [LARGE SCALE GENOMIC DNA]</scope>
    <source>
        <strain evidence="2 3">DSM 106830</strain>
    </source>
</reference>
<evidence type="ECO:0008006" key="4">
    <source>
        <dbReference type="Google" id="ProtNLM"/>
    </source>
</evidence>
<feature type="transmembrane region" description="Helical" evidence="1">
    <location>
        <begin position="219"/>
        <end position="237"/>
    </location>
</feature>
<keyword evidence="1" id="KW-0812">Transmembrane</keyword>
<gene>
    <name evidence="2" type="ORF">G3256_12475</name>
</gene>
<name>A0A858SW96_9RHOB</name>
<dbReference type="Pfam" id="PF14023">
    <property type="entry name" value="Bestrophin-like"/>
    <property type="match status" value="1"/>
</dbReference>
<keyword evidence="1" id="KW-1133">Transmembrane helix</keyword>
<keyword evidence="3" id="KW-1185">Reference proteome</keyword>
<feature type="transmembrane region" description="Helical" evidence="1">
    <location>
        <begin position="186"/>
        <end position="207"/>
    </location>
</feature>
<organism evidence="2 3">
    <name type="scientific">Roseobacter ponti</name>
    <dbReference type="NCBI Taxonomy" id="1891787"/>
    <lineage>
        <taxon>Bacteria</taxon>
        <taxon>Pseudomonadati</taxon>
        <taxon>Pseudomonadota</taxon>
        <taxon>Alphaproteobacteria</taxon>
        <taxon>Rhodobacterales</taxon>
        <taxon>Roseobacteraceae</taxon>
        <taxon>Roseobacter</taxon>
    </lineage>
</organism>
<protein>
    <recommendedName>
        <fullName evidence="4">DUF4239 domain-containing protein</fullName>
    </recommendedName>
</protein>
<dbReference type="InterPro" id="IPR025333">
    <property type="entry name" value="DUF4239"/>
</dbReference>
<dbReference type="Proteomes" id="UP000503308">
    <property type="component" value="Chromosome"/>
</dbReference>
<accession>A0A858SW96</accession>